<keyword evidence="3 6" id="KW-0812">Transmembrane</keyword>
<evidence type="ECO:0000256" key="3">
    <source>
        <dbReference type="ARBA" id="ARBA00022692"/>
    </source>
</evidence>
<feature type="transmembrane region" description="Helical" evidence="6">
    <location>
        <begin position="108"/>
        <end position="125"/>
    </location>
</feature>
<keyword evidence="5 6" id="KW-0472">Membrane</keyword>
<evidence type="ECO:0008006" key="9">
    <source>
        <dbReference type="Google" id="ProtNLM"/>
    </source>
</evidence>
<dbReference type="Proteomes" id="UP000229834">
    <property type="component" value="Unassembled WGS sequence"/>
</dbReference>
<protein>
    <recommendedName>
        <fullName evidence="9">Polysaccharide biosynthesis protein C-terminal domain-containing protein</fullName>
    </recommendedName>
</protein>
<gene>
    <name evidence="7" type="ORF">COV95_00630</name>
</gene>
<dbReference type="PANTHER" id="PTHR30250">
    <property type="entry name" value="PST FAMILY PREDICTED COLANIC ACID TRANSPORTER"/>
    <property type="match status" value="1"/>
</dbReference>
<evidence type="ECO:0000256" key="1">
    <source>
        <dbReference type="ARBA" id="ARBA00004651"/>
    </source>
</evidence>
<dbReference type="Pfam" id="PF01943">
    <property type="entry name" value="Polysacc_synt"/>
    <property type="match status" value="1"/>
</dbReference>
<dbReference type="InterPro" id="IPR050833">
    <property type="entry name" value="Poly_Biosynth_Transport"/>
</dbReference>
<evidence type="ECO:0000313" key="8">
    <source>
        <dbReference type="Proteomes" id="UP000229834"/>
    </source>
</evidence>
<feature type="transmembrane region" description="Helical" evidence="6">
    <location>
        <begin position="68"/>
        <end position="87"/>
    </location>
</feature>
<keyword evidence="4 6" id="KW-1133">Transmembrane helix</keyword>
<proteinExistence type="predicted"/>
<dbReference type="EMBL" id="PCVC01000018">
    <property type="protein sequence ID" value="PIQ67089.1"/>
    <property type="molecule type" value="Genomic_DNA"/>
</dbReference>
<dbReference type="InterPro" id="IPR002797">
    <property type="entry name" value="Polysacc_synth"/>
</dbReference>
<feature type="transmembrane region" description="Helical" evidence="6">
    <location>
        <begin position="305"/>
        <end position="331"/>
    </location>
</feature>
<feature type="transmembrane region" description="Helical" evidence="6">
    <location>
        <begin position="343"/>
        <end position="362"/>
    </location>
</feature>
<feature type="transmembrane region" description="Helical" evidence="6">
    <location>
        <begin position="131"/>
        <end position="151"/>
    </location>
</feature>
<evidence type="ECO:0000256" key="2">
    <source>
        <dbReference type="ARBA" id="ARBA00022475"/>
    </source>
</evidence>
<reference evidence="7 8" key="1">
    <citation type="submission" date="2017-09" db="EMBL/GenBank/DDBJ databases">
        <title>Depth-based differentiation of microbial function through sediment-hosted aquifers and enrichment of novel symbionts in the deep terrestrial subsurface.</title>
        <authorList>
            <person name="Probst A.J."/>
            <person name="Ladd B."/>
            <person name="Jarett J.K."/>
            <person name="Geller-Mcgrath D.E."/>
            <person name="Sieber C.M."/>
            <person name="Emerson J.B."/>
            <person name="Anantharaman K."/>
            <person name="Thomas B.C."/>
            <person name="Malmstrom R."/>
            <person name="Stieglmeier M."/>
            <person name="Klingl A."/>
            <person name="Woyke T."/>
            <person name="Ryan C.M."/>
            <person name="Banfield J.F."/>
        </authorList>
    </citation>
    <scope>NUCLEOTIDE SEQUENCE [LARGE SCALE GENOMIC DNA]</scope>
    <source>
        <strain evidence="7">CG11_big_fil_rev_8_21_14_0_20_40_24</strain>
    </source>
</reference>
<evidence type="ECO:0000313" key="7">
    <source>
        <dbReference type="EMBL" id="PIQ67089.1"/>
    </source>
</evidence>
<comment type="subcellular location">
    <subcellularLocation>
        <location evidence="1">Cell membrane</location>
        <topology evidence="1">Multi-pass membrane protein</topology>
    </subcellularLocation>
</comment>
<evidence type="ECO:0000256" key="5">
    <source>
        <dbReference type="ARBA" id="ARBA00023136"/>
    </source>
</evidence>
<name>A0A2H0K770_9BACT</name>
<dbReference type="AlphaFoldDB" id="A0A2H0K770"/>
<accession>A0A2H0K770</accession>
<feature type="transmembrane region" description="Helical" evidence="6">
    <location>
        <begin position="171"/>
        <end position="195"/>
    </location>
</feature>
<dbReference type="PANTHER" id="PTHR30250:SF11">
    <property type="entry name" value="O-ANTIGEN TRANSPORTER-RELATED"/>
    <property type="match status" value="1"/>
</dbReference>
<keyword evidence="2" id="KW-1003">Cell membrane</keyword>
<comment type="caution">
    <text evidence="7">The sequence shown here is derived from an EMBL/GenBank/DDBJ whole genome shotgun (WGS) entry which is preliminary data.</text>
</comment>
<dbReference type="GO" id="GO:0005886">
    <property type="term" value="C:plasma membrane"/>
    <property type="evidence" value="ECO:0007669"/>
    <property type="project" value="UniProtKB-SubCell"/>
</dbReference>
<feature type="transmembrane region" description="Helical" evidence="6">
    <location>
        <begin position="39"/>
        <end position="56"/>
    </location>
</feature>
<sequence length="429" mass="48115">MIQRFRKKTYDFLRWGEKYTKTDNVYLAKGGFWLNGRQGLTFLSSFGLALLFARLIPKEVYGNYKYILSLAGLISTFSLTGISSAILQSVARGFPGTFILAVKILARWNSLVFAIAISVAIYYLANNNQTLGYGMVIVAFLFPAIRTFGVYESYTNGKRNFRQGAIYRGTVDIAAIFATAIGLFFTDSVLLLVAINLSTQFVLDAIFFKKIYQSITEEEKTMVEPGIIKFSKHLSLQNVLNNIASYVDKIFIFHFLGAAEVAIYTFATAIPQQVKGLASSLVFLITPKISQRNAKEAVGMIRGRFLLSLVILIPIIVLYVILAPVIFKILFPTYTDSVSLTRWYALIFLLIGNLSGLVLTTQKAVKEQYILTTFGSTSQIVLMLVLFYQFGIVGIIWGILISKYMTAILSYVLAKRFARERATETIYIK</sequence>
<evidence type="ECO:0000256" key="4">
    <source>
        <dbReference type="ARBA" id="ARBA00022989"/>
    </source>
</evidence>
<evidence type="ECO:0000256" key="6">
    <source>
        <dbReference type="SAM" id="Phobius"/>
    </source>
</evidence>
<organism evidence="7 8">
    <name type="scientific">Candidatus Zambryskibacteria bacterium CG11_big_fil_rev_8_21_14_0_20_40_24</name>
    <dbReference type="NCBI Taxonomy" id="1975116"/>
    <lineage>
        <taxon>Bacteria</taxon>
        <taxon>Candidatus Zambryskiibacteriota</taxon>
    </lineage>
</organism>